<feature type="region of interest" description="Disordered" evidence="1">
    <location>
        <begin position="664"/>
        <end position="728"/>
    </location>
</feature>
<dbReference type="KEGG" id="pco:PHACADRAFT_185231"/>
<organism evidence="2 3">
    <name type="scientific">Phanerochaete carnosa (strain HHB-10118-sp)</name>
    <name type="common">White-rot fungus</name>
    <name type="synonym">Peniophora carnosa</name>
    <dbReference type="NCBI Taxonomy" id="650164"/>
    <lineage>
        <taxon>Eukaryota</taxon>
        <taxon>Fungi</taxon>
        <taxon>Dikarya</taxon>
        <taxon>Basidiomycota</taxon>
        <taxon>Agaricomycotina</taxon>
        <taxon>Agaricomycetes</taxon>
        <taxon>Polyporales</taxon>
        <taxon>Phanerochaetaceae</taxon>
        <taxon>Phanerochaete</taxon>
    </lineage>
</organism>
<dbReference type="RefSeq" id="XP_007396971.1">
    <property type="nucleotide sequence ID" value="XM_007396909.1"/>
</dbReference>
<evidence type="ECO:0000256" key="1">
    <source>
        <dbReference type="SAM" id="MobiDB-lite"/>
    </source>
</evidence>
<dbReference type="AlphaFoldDB" id="K5WUY0"/>
<feature type="region of interest" description="Disordered" evidence="1">
    <location>
        <begin position="159"/>
        <end position="183"/>
    </location>
</feature>
<feature type="compositionally biased region" description="Basic and acidic residues" evidence="1">
    <location>
        <begin position="576"/>
        <end position="589"/>
    </location>
</feature>
<evidence type="ECO:0000313" key="3">
    <source>
        <dbReference type="Proteomes" id="UP000008370"/>
    </source>
</evidence>
<accession>K5WUY0</accession>
<reference evidence="2 3" key="1">
    <citation type="journal article" date="2012" name="BMC Genomics">
        <title>Comparative genomics of the white-rot fungi, Phanerochaete carnosa and P. chrysosporium, to elucidate the genetic basis of the distinct wood types they colonize.</title>
        <authorList>
            <person name="Suzuki H."/>
            <person name="MacDonald J."/>
            <person name="Syed K."/>
            <person name="Salamov A."/>
            <person name="Hori C."/>
            <person name="Aerts A."/>
            <person name="Henrissat B."/>
            <person name="Wiebenga A."/>
            <person name="vanKuyk P.A."/>
            <person name="Barry K."/>
            <person name="Lindquist E."/>
            <person name="LaButti K."/>
            <person name="Lapidus A."/>
            <person name="Lucas S."/>
            <person name="Coutinho P."/>
            <person name="Gong Y."/>
            <person name="Samejima M."/>
            <person name="Mahadevan R."/>
            <person name="Abou-Zaid M."/>
            <person name="de Vries R.P."/>
            <person name="Igarashi K."/>
            <person name="Yadav J.S."/>
            <person name="Grigoriev I.V."/>
            <person name="Master E.R."/>
        </authorList>
    </citation>
    <scope>NUCLEOTIDE SEQUENCE [LARGE SCALE GENOMIC DNA]</scope>
    <source>
        <strain evidence="2 3">HHB-10118-sp</strain>
    </source>
</reference>
<dbReference type="OrthoDB" id="3033167at2759"/>
<keyword evidence="3" id="KW-1185">Reference proteome</keyword>
<proteinExistence type="predicted"/>
<dbReference type="GeneID" id="18910263"/>
<dbReference type="InParanoid" id="K5WUY0"/>
<feature type="region of interest" description="Disordered" evidence="1">
    <location>
        <begin position="413"/>
        <end position="479"/>
    </location>
</feature>
<dbReference type="EMBL" id="JH930473">
    <property type="protein sequence ID" value="EKM54272.1"/>
    <property type="molecule type" value="Genomic_DNA"/>
</dbReference>
<feature type="compositionally biased region" description="Polar residues" evidence="1">
    <location>
        <begin position="713"/>
        <end position="728"/>
    </location>
</feature>
<sequence>MCNATPQHVNALKYFTALFSREKAPNKRRKPENLNSRFDRMIHTVNVIHAPNSEREPKRRRRGSSTSGSSSLTGWETPKTPMNAYSELECGRLGPEFSVAKMKGKPKYDTLEDPELHFFRSNHAEDVEDVPMWLSNTVATLQSNHPLRDLIPASSEAHIPRQTASTQHEDDGSLPGHSVHSPSGHVAADDDIFVFRPPTAQPQLPAPEEQVSFPVSFLVPNVSKSPELDAEDAYLPGFGDAGWSGRFCSPAHSLARPSARSPASLPMDHNLHVSREGTTSYDLISAPPVHPQSAAFYRPLIEEVGGPAAYPLPFSEPGPLARPRGLSATSLSSPIREPLSPVLDLALPTHENIPLPFSIPGPLAPTPAPQNIFAPKSVLAASHTRSSSPSASGIVQHQRSNISAAVYSRPGALSDLSLPPSDPEPLSSPPSRTQNLLQTRHSAAQNSSVPRHPFSTPGPAARIYFDSPAEDPIGSDPLGPEDYELRLDYEELDFRWKRFDRGTPLTTLADHGDHEDQYHVEQINASGSDYPLLSNFERKAASIATTDEDSLAEDCIQDGNVDNAVDLVPGSPAVHEVPERPKAAEDRSHAYASAPTARSECVLKDPRIERPAFAPAPGIYISPLRTSSKGAESADEYSRANVRASSTTEDALDEEHEILEFSLPRTPTRAATGGAVQTTPRKNRAQRSISIPPIAVLPRTPSRESVKDPEPPSLSQVSNDTIESWSAP</sequence>
<dbReference type="HOGENOM" id="CLU_370928_0_0_1"/>
<evidence type="ECO:0000313" key="2">
    <source>
        <dbReference type="EMBL" id="EKM54272.1"/>
    </source>
</evidence>
<protein>
    <submittedName>
        <fullName evidence="2">Uncharacterized protein</fullName>
    </submittedName>
</protein>
<feature type="compositionally biased region" description="Basic and acidic residues" evidence="1">
    <location>
        <begin position="701"/>
        <end position="710"/>
    </location>
</feature>
<feature type="compositionally biased region" description="Polar residues" evidence="1">
    <location>
        <begin position="432"/>
        <end position="449"/>
    </location>
</feature>
<feature type="region of interest" description="Disordered" evidence="1">
    <location>
        <begin position="573"/>
        <end position="592"/>
    </location>
</feature>
<name>K5WUY0_PHACS</name>
<dbReference type="Proteomes" id="UP000008370">
    <property type="component" value="Unassembled WGS sequence"/>
</dbReference>
<gene>
    <name evidence="2" type="ORF">PHACADRAFT_185231</name>
</gene>
<feature type="region of interest" description="Disordered" evidence="1">
    <location>
        <begin position="626"/>
        <end position="650"/>
    </location>
</feature>
<feature type="region of interest" description="Disordered" evidence="1">
    <location>
        <begin position="45"/>
        <end position="83"/>
    </location>
</feature>